<feature type="region of interest" description="Disordered" evidence="2">
    <location>
        <begin position="658"/>
        <end position="697"/>
    </location>
</feature>
<organism evidence="4 5">
    <name type="scientific">Dactylonectria estremocensis</name>
    <dbReference type="NCBI Taxonomy" id="1079267"/>
    <lineage>
        <taxon>Eukaryota</taxon>
        <taxon>Fungi</taxon>
        <taxon>Dikarya</taxon>
        <taxon>Ascomycota</taxon>
        <taxon>Pezizomycotina</taxon>
        <taxon>Sordariomycetes</taxon>
        <taxon>Hypocreomycetidae</taxon>
        <taxon>Hypocreales</taxon>
        <taxon>Nectriaceae</taxon>
        <taxon>Dactylonectria</taxon>
    </lineage>
</organism>
<gene>
    <name evidence="4" type="ORF">B0J13DRAFT_567235</name>
</gene>
<evidence type="ECO:0000259" key="3">
    <source>
        <dbReference type="SMART" id="SM00355"/>
    </source>
</evidence>
<evidence type="ECO:0000313" key="4">
    <source>
        <dbReference type="EMBL" id="KAH7121765.1"/>
    </source>
</evidence>
<dbReference type="InterPro" id="IPR046497">
    <property type="entry name" value="DUF6590"/>
</dbReference>
<dbReference type="EMBL" id="JAGMUU010000027">
    <property type="protein sequence ID" value="KAH7121765.1"/>
    <property type="molecule type" value="Genomic_DNA"/>
</dbReference>
<keyword evidence="5" id="KW-1185">Reference proteome</keyword>
<dbReference type="Pfam" id="PF20233">
    <property type="entry name" value="DUF6590"/>
    <property type="match status" value="1"/>
</dbReference>
<feature type="domain" description="C2H2-type" evidence="3">
    <location>
        <begin position="358"/>
        <end position="386"/>
    </location>
</feature>
<dbReference type="OrthoDB" id="20872at2759"/>
<evidence type="ECO:0000256" key="1">
    <source>
        <dbReference type="SAM" id="Coils"/>
    </source>
</evidence>
<dbReference type="AlphaFoldDB" id="A0A9P9DLL5"/>
<evidence type="ECO:0000313" key="5">
    <source>
        <dbReference type="Proteomes" id="UP000717696"/>
    </source>
</evidence>
<protein>
    <recommendedName>
        <fullName evidence="3">C2H2-type domain-containing protein</fullName>
    </recommendedName>
</protein>
<keyword evidence="1" id="KW-0175">Coiled coil</keyword>
<sequence length="968" mass="110522">MGAPGSASGLALQCLTKFDECLLNDALAQNQWAENRRADFCIWVDGVGALAGKNASLDARFVSKPRELILTLNLLLQLHNYLGDSLNATGRKRLEEAKRNADAAIENLASMAVAIRRTGRKSRLIRADRGFTSPTLGDFRIHLQCVIRFEPTLPSGEQPLDQPEDPLWWQDLMDADLAPLQQRLIDANLLRRNRFLYAQKHSQKLALWSPTAESEYSPPIEQKAAGRLAVERPPIRLPKGQLPVEYPLIQPRNLRVPKLPDFPALSETWASVPESKLKWTEPRKIVRAPQTQISFVTAATLYPKLRKSSKPEEEDMDTNEIELPKMLKCPCCCEAIPHNTLETETAWKQHLSRDLCPYTCIASNCSVPHLLFRTRAEWEDHLKEQHPKTWKCQLCDDPEDFLFHTDNQLVEHVREEHMDSFPPNLLKTVRLWPSSPLIGLDTCPLCDATGPRDSPNLINHVLEHTHNFALRSLPWADIPVDNYESHSTLGMFNVGYLQPLKPTHPDTSLRPWLMHVWFETLEIPRPKRWGWEEAEAALKDLAASRADKDVGPNTDHFTKNEYFTMNNYFASDADSLSLDQQTDRTLSRGSFNPESTVDLEENAGEQSQTLSRPGLESRPMAETWENAEELTRWGGWSDWNWSQDYQRHYRQRQDINGTLDTQWQRPDIESNTPQSNNDASTKDIDFGHLPSFDEKRDRGNVYVNSQFEDILNPKGLHIQNATEANRGFQNSPHVRDEQLSEADEPYCIPIESPPKPRLVNPNSSYFASTSQGTEELDPRYRVEPSHKFQPGKIFKILWCEPQGSRSTPSASKHGDYEDRYGGRFFVSFRRFIIIASDQDHSTCVSVLTYGRQGCKKRGTLPEKHGIICEKGRKARLLPGEPLLGFAPVKVETTQEYERLAGESRVNYSKLYTVPHDWKVFFFGHVVASDYDIVADAVNQCWEEKIHRRRKRAAEEGPPAKLSTDEDET</sequence>
<dbReference type="SMART" id="SM00355">
    <property type="entry name" value="ZnF_C2H2"/>
    <property type="match status" value="3"/>
</dbReference>
<feature type="domain" description="C2H2-type" evidence="3">
    <location>
        <begin position="390"/>
        <end position="417"/>
    </location>
</feature>
<feature type="region of interest" description="Disordered" evidence="2">
    <location>
        <begin position="580"/>
        <end position="620"/>
    </location>
</feature>
<name>A0A9P9DLL5_9HYPO</name>
<feature type="compositionally biased region" description="Polar residues" evidence="2">
    <location>
        <begin position="658"/>
        <end position="679"/>
    </location>
</feature>
<feature type="compositionally biased region" description="Basic and acidic residues" evidence="2">
    <location>
        <begin position="680"/>
        <end position="697"/>
    </location>
</feature>
<reference evidence="4" key="1">
    <citation type="journal article" date="2021" name="Nat. Commun.">
        <title>Genetic determinants of endophytism in the Arabidopsis root mycobiome.</title>
        <authorList>
            <person name="Mesny F."/>
            <person name="Miyauchi S."/>
            <person name="Thiergart T."/>
            <person name="Pickel B."/>
            <person name="Atanasova L."/>
            <person name="Karlsson M."/>
            <person name="Huettel B."/>
            <person name="Barry K.W."/>
            <person name="Haridas S."/>
            <person name="Chen C."/>
            <person name="Bauer D."/>
            <person name="Andreopoulos W."/>
            <person name="Pangilinan J."/>
            <person name="LaButti K."/>
            <person name="Riley R."/>
            <person name="Lipzen A."/>
            <person name="Clum A."/>
            <person name="Drula E."/>
            <person name="Henrissat B."/>
            <person name="Kohler A."/>
            <person name="Grigoriev I.V."/>
            <person name="Martin F.M."/>
            <person name="Hacquard S."/>
        </authorList>
    </citation>
    <scope>NUCLEOTIDE SEQUENCE</scope>
    <source>
        <strain evidence="4">MPI-CAGE-AT-0021</strain>
    </source>
</reference>
<feature type="coiled-coil region" evidence="1">
    <location>
        <begin position="87"/>
        <end position="114"/>
    </location>
</feature>
<dbReference type="Proteomes" id="UP000717696">
    <property type="component" value="Unassembled WGS sequence"/>
</dbReference>
<dbReference type="PANTHER" id="PTHR35391">
    <property type="entry name" value="C2H2-TYPE DOMAIN-CONTAINING PROTEIN-RELATED"/>
    <property type="match status" value="1"/>
</dbReference>
<feature type="region of interest" description="Disordered" evidence="2">
    <location>
        <begin position="948"/>
        <end position="968"/>
    </location>
</feature>
<proteinExistence type="predicted"/>
<dbReference type="InterPro" id="IPR013087">
    <property type="entry name" value="Znf_C2H2_type"/>
</dbReference>
<accession>A0A9P9DLL5</accession>
<evidence type="ECO:0000256" key="2">
    <source>
        <dbReference type="SAM" id="MobiDB-lite"/>
    </source>
</evidence>
<comment type="caution">
    <text evidence="4">The sequence shown here is derived from an EMBL/GenBank/DDBJ whole genome shotgun (WGS) entry which is preliminary data.</text>
</comment>
<feature type="domain" description="C2H2-type" evidence="3">
    <location>
        <begin position="441"/>
        <end position="464"/>
    </location>
</feature>
<dbReference type="PANTHER" id="PTHR35391:SF7">
    <property type="entry name" value="C2H2-TYPE DOMAIN-CONTAINING PROTEIN"/>
    <property type="match status" value="1"/>
</dbReference>